<keyword evidence="6" id="KW-1185">Reference proteome</keyword>
<evidence type="ECO:0000256" key="2">
    <source>
        <dbReference type="ARBA" id="ARBA00022448"/>
    </source>
</evidence>
<accession>A0A420XS84</accession>
<dbReference type="GO" id="GO:1901982">
    <property type="term" value="F:maltose binding"/>
    <property type="evidence" value="ECO:0007669"/>
    <property type="project" value="TreeGrafter"/>
</dbReference>
<dbReference type="AlphaFoldDB" id="A0A420XS84"/>
<dbReference type="InterPro" id="IPR006059">
    <property type="entry name" value="SBP"/>
</dbReference>
<dbReference type="Gene3D" id="3.40.190.10">
    <property type="entry name" value="Periplasmic binding protein-like II"/>
    <property type="match status" value="2"/>
</dbReference>
<reference evidence="5 6" key="1">
    <citation type="submission" date="2018-10" db="EMBL/GenBank/DDBJ databases">
        <title>Genomic Encyclopedia of Archaeal and Bacterial Type Strains, Phase II (KMG-II): from individual species to whole genera.</title>
        <authorList>
            <person name="Goeker M."/>
        </authorList>
    </citation>
    <scope>NUCLEOTIDE SEQUENCE [LARGE SCALE GENOMIC DNA]</scope>
    <source>
        <strain evidence="5 6">RP-AC37</strain>
    </source>
</reference>
<dbReference type="OrthoDB" id="9795467at2"/>
<dbReference type="PROSITE" id="PS51257">
    <property type="entry name" value="PROKAR_LIPOPROTEIN"/>
    <property type="match status" value="1"/>
</dbReference>
<keyword evidence="2" id="KW-0813">Transport</keyword>
<dbReference type="GO" id="GO:0055052">
    <property type="term" value="C:ATP-binding cassette (ABC) transporter complex, substrate-binding subunit-containing"/>
    <property type="evidence" value="ECO:0007669"/>
    <property type="project" value="TreeGrafter"/>
</dbReference>
<name>A0A420XS84_9ACTN</name>
<dbReference type="CDD" id="cd14748">
    <property type="entry name" value="PBP2_UgpB"/>
    <property type="match status" value="1"/>
</dbReference>
<feature type="chain" id="PRO_5038795018" evidence="4">
    <location>
        <begin position="20"/>
        <end position="448"/>
    </location>
</feature>
<organism evidence="5 6">
    <name type="scientific">Motilibacter peucedani</name>
    <dbReference type="NCBI Taxonomy" id="598650"/>
    <lineage>
        <taxon>Bacteria</taxon>
        <taxon>Bacillati</taxon>
        <taxon>Actinomycetota</taxon>
        <taxon>Actinomycetes</taxon>
        <taxon>Motilibacterales</taxon>
        <taxon>Motilibacteraceae</taxon>
        <taxon>Motilibacter</taxon>
    </lineage>
</organism>
<evidence type="ECO:0000256" key="3">
    <source>
        <dbReference type="ARBA" id="ARBA00022729"/>
    </source>
</evidence>
<keyword evidence="3 4" id="KW-0732">Signal</keyword>
<protein>
    <submittedName>
        <fullName evidence="5">Multiple sugar transport system substrate-binding protein</fullName>
    </submittedName>
</protein>
<proteinExistence type="inferred from homology"/>
<dbReference type="GO" id="GO:0015768">
    <property type="term" value="P:maltose transport"/>
    <property type="evidence" value="ECO:0007669"/>
    <property type="project" value="TreeGrafter"/>
</dbReference>
<comment type="similarity">
    <text evidence="1">Belongs to the bacterial solute-binding protein 1 family.</text>
</comment>
<evidence type="ECO:0000313" key="6">
    <source>
        <dbReference type="Proteomes" id="UP000281955"/>
    </source>
</evidence>
<dbReference type="GO" id="GO:0042956">
    <property type="term" value="P:maltodextrin transmembrane transport"/>
    <property type="evidence" value="ECO:0007669"/>
    <property type="project" value="TreeGrafter"/>
</dbReference>
<comment type="caution">
    <text evidence="5">The sequence shown here is derived from an EMBL/GenBank/DDBJ whole genome shotgun (WGS) entry which is preliminary data.</text>
</comment>
<dbReference type="InParanoid" id="A0A420XS84"/>
<dbReference type="Pfam" id="PF01547">
    <property type="entry name" value="SBP_bac_1"/>
    <property type="match status" value="1"/>
</dbReference>
<dbReference type="RefSeq" id="WP_121192680.1">
    <property type="nucleotide sequence ID" value="NZ_RBWV01000010.1"/>
</dbReference>
<keyword evidence="5" id="KW-0762">Sugar transport</keyword>
<feature type="signal peptide" evidence="4">
    <location>
        <begin position="1"/>
        <end position="19"/>
    </location>
</feature>
<evidence type="ECO:0000256" key="1">
    <source>
        <dbReference type="ARBA" id="ARBA00008520"/>
    </source>
</evidence>
<evidence type="ECO:0000256" key="4">
    <source>
        <dbReference type="SAM" id="SignalP"/>
    </source>
</evidence>
<evidence type="ECO:0000313" key="5">
    <source>
        <dbReference type="EMBL" id="RKS77667.1"/>
    </source>
</evidence>
<gene>
    <name evidence="5" type="ORF">CLV35_1361</name>
</gene>
<sequence>MKRSLATLALAASIPLALSACTGGTSGGTSAGSPSVATSVDAAKPVTITFWHGWSQPHELKAINATIASFEKAHPNITVKSTGNITDDKILQGIRSGNGPDVVSSFTTDNVGAFCNGALVNLDPLLKASGIDKDTTYVKTMVQYTSFKGVQCALPLLGDAYGLYYNKAMFAAAGITAPPKTFSELKADALKLTKQTSTGYSQLGFMPLFHMYENAPAHWMSQYGITWLDSSGKSALASDPKVTEFLKYQKDLVDSLGGAAKLEKYRATFGEEFSAQNPFEAGKVAMAIDGEWRVASIKADASKVDYATAPVPVPDELADTYGRGYIGGTIVGISKTSKQQAAAWEFTKFLTTDTQSLVNFANTINNVPSTPAGLASPDLSKDPEFQTFIKVAGNPNTTTTPASPNGGEYQVLFQNFAYDYESGKVSDLAAGLEKVDKQIDKANAQTAG</sequence>
<dbReference type="PANTHER" id="PTHR30061">
    <property type="entry name" value="MALTOSE-BINDING PERIPLASMIC PROTEIN"/>
    <property type="match status" value="1"/>
</dbReference>
<dbReference type="SUPFAM" id="SSF53850">
    <property type="entry name" value="Periplasmic binding protein-like II"/>
    <property type="match status" value="1"/>
</dbReference>
<dbReference type="EMBL" id="RBWV01000010">
    <property type="protein sequence ID" value="RKS77667.1"/>
    <property type="molecule type" value="Genomic_DNA"/>
</dbReference>
<dbReference type="PANTHER" id="PTHR30061:SF50">
    <property type="entry name" value="MALTOSE_MALTODEXTRIN-BINDING PERIPLASMIC PROTEIN"/>
    <property type="match status" value="1"/>
</dbReference>
<dbReference type="Proteomes" id="UP000281955">
    <property type="component" value="Unassembled WGS sequence"/>
</dbReference>